<gene>
    <name evidence="2" type="ORF">C2R22_09750</name>
</gene>
<dbReference type="AlphaFoldDB" id="A0A2I8VIY2"/>
<dbReference type="EMBL" id="CP026309">
    <property type="protein sequence ID" value="AUV81897.1"/>
    <property type="molecule type" value="Genomic_DNA"/>
</dbReference>
<dbReference type="RefSeq" id="WP_103425586.1">
    <property type="nucleotide sequence ID" value="NZ_CP026309.1"/>
</dbReference>
<keyword evidence="3" id="KW-1185">Reference proteome</keyword>
<protein>
    <submittedName>
        <fullName evidence="2">Uncharacterized protein</fullName>
    </submittedName>
</protein>
<feature type="region of interest" description="Disordered" evidence="1">
    <location>
        <begin position="1"/>
        <end position="20"/>
    </location>
</feature>
<organism evidence="2 3">
    <name type="scientific">Salinigranum rubrum</name>
    <dbReference type="NCBI Taxonomy" id="755307"/>
    <lineage>
        <taxon>Archaea</taxon>
        <taxon>Methanobacteriati</taxon>
        <taxon>Methanobacteriota</taxon>
        <taxon>Stenosarchaea group</taxon>
        <taxon>Halobacteria</taxon>
        <taxon>Halobacteriales</taxon>
        <taxon>Haloferacaceae</taxon>
        <taxon>Salinigranum</taxon>
    </lineage>
</organism>
<accession>A0A2I8VIY2</accession>
<dbReference type="GeneID" id="35592375"/>
<name>A0A2I8VIY2_9EURY</name>
<dbReference type="KEGG" id="srub:C2R22_09750"/>
<dbReference type="Proteomes" id="UP000236584">
    <property type="component" value="Chromosome"/>
</dbReference>
<reference evidence="2 3" key="1">
    <citation type="submission" date="2018-01" db="EMBL/GenBank/DDBJ databases">
        <title>Complete genome sequence of Salinigranum rubrum GX10T, an extremely halophilic archaeon isolated from a marine solar saltern.</title>
        <authorList>
            <person name="Han S."/>
        </authorList>
    </citation>
    <scope>NUCLEOTIDE SEQUENCE [LARGE SCALE GENOMIC DNA]</scope>
    <source>
        <strain evidence="2 3">GX10</strain>
    </source>
</reference>
<evidence type="ECO:0000313" key="2">
    <source>
        <dbReference type="EMBL" id="AUV81897.1"/>
    </source>
</evidence>
<dbReference type="OrthoDB" id="211218at2157"/>
<evidence type="ECO:0000256" key="1">
    <source>
        <dbReference type="SAM" id="MobiDB-lite"/>
    </source>
</evidence>
<proteinExistence type="predicted"/>
<sequence length="64" mass="7326">MTDELEDDTPGDDQPSDEPPEAVREFIDAAEQIYYEYNEGYLDPDAALSRLGDHVAELRDTYEE</sequence>
<evidence type="ECO:0000313" key="3">
    <source>
        <dbReference type="Proteomes" id="UP000236584"/>
    </source>
</evidence>